<organism evidence="2 3">
    <name type="scientific">Lactuca virosa</name>
    <dbReference type="NCBI Taxonomy" id="75947"/>
    <lineage>
        <taxon>Eukaryota</taxon>
        <taxon>Viridiplantae</taxon>
        <taxon>Streptophyta</taxon>
        <taxon>Embryophyta</taxon>
        <taxon>Tracheophyta</taxon>
        <taxon>Spermatophyta</taxon>
        <taxon>Magnoliopsida</taxon>
        <taxon>eudicotyledons</taxon>
        <taxon>Gunneridae</taxon>
        <taxon>Pentapetalae</taxon>
        <taxon>asterids</taxon>
        <taxon>campanulids</taxon>
        <taxon>Asterales</taxon>
        <taxon>Asteraceae</taxon>
        <taxon>Cichorioideae</taxon>
        <taxon>Cichorieae</taxon>
        <taxon>Lactucinae</taxon>
        <taxon>Lactuca</taxon>
    </lineage>
</organism>
<accession>A0AAU9MXT6</accession>
<comment type="caution">
    <text evidence="2">The sequence shown here is derived from an EMBL/GenBank/DDBJ whole genome shotgun (WGS) entry which is preliminary data.</text>
</comment>
<evidence type="ECO:0000313" key="2">
    <source>
        <dbReference type="EMBL" id="CAH1430592.1"/>
    </source>
</evidence>
<feature type="compositionally biased region" description="Low complexity" evidence="1">
    <location>
        <begin position="169"/>
        <end position="181"/>
    </location>
</feature>
<evidence type="ECO:0000256" key="1">
    <source>
        <dbReference type="SAM" id="MobiDB-lite"/>
    </source>
</evidence>
<gene>
    <name evidence="2" type="ORF">LVIROSA_LOCUS17354</name>
</gene>
<evidence type="ECO:0000313" key="3">
    <source>
        <dbReference type="Proteomes" id="UP001157418"/>
    </source>
</evidence>
<feature type="compositionally biased region" description="Basic and acidic residues" evidence="1">
    <location>
        <begin position="1"/>
        <end position="18"/>
    </location>
</feature>
<feature type="region of interest" description="Disordered" evidence="1">
    <location>
        <begin position="157"/>
        <end position="201"/>
    </location>
</feature>
<dbReference type="Proteomes" id="UP001157418">
    <property type="component" value="Unassembled WGS sequence"/>
</dbReference>
<keyword evidence="3" id="KW-1185">Reference proteome</keyword>
<proteinExistence type="predicted"/>
<dbReference type="EMBL" id="CAKMRJ010003334">
    <property type="protein sequence ID" value="CAH1430592.1"/>
    <property type="molecule type" value="Genomic_DNA"/>
</dbReference>
<feature type="region of interest" description="Disordered" evidence="1">
    <location>
        <begin position="1"/>
        <end position="73"/>
    </location>
</feature>
<reference evidence="2 3" key="1">
    <citation type="submission" date="2022-01" db="EMBL/GenBank/DDBJ databases">
        <authorList>
            <person name="Xiong W."/>
            <person name="Schranz E."/>
        </authorList>
    </citation>
    <scope>NUCLEOTIDE SEQUENCE [LARGE SCALE GENOMIC DNA]</scope>
</reference>
<sequence>MLREQKIRDEMEKEESKKVKAAKHAEYRKKRKEILMENKRKEDELKAKMQREQEEREKTKALREAEAKKEEERKELVRILREEQLKREEEEWARTSAKLLEQAMSLDPFTKTGMESAQDMEKDFVFTADDGLIQDSDSHSIMETLKPSKSTIFLATSETESQEAPKGDTNTLPTTTVGTSTPRRRTKWKKKKSKIYLQGGV</sequence>
<dbReference type="AlphaFoldDB" id="A0AAU9MXT6"/>
<feature type="compositionally biased region" description="Basic residues" evidence="1">
    <location>
        <begin position="19"/>
        <end position="32"/>
    </location>
</feature>
<feature type="compositionally biased region" description="Basic and acidic residues" evidence="1">
    <location>
        <begin position="33"/>
        <end position="73"/>
    </location>
</feature>
<feature type="compositionally biased region" description="Basic residues" evidence="1">
    <location>
        <begin position="182"/>
        <end position="194"/>
    </location>
</feature>
<name>A0AAU9MXT6_9ASTR</name>
<protein>
    <submittedName>
        <fullName evidence="2">Uncharacterized protein</fullName>
    </submittedName>
</protein>